<dbReference type="InterPro" id="IPR029071">
    <property type="entry name" value="Ubiquitin-like_domsf"/>
</dbReference>
<dbReference type="SUPFAM" id="SSF54236">
    <property type="entry name" value="Ubiquitin-like"/>
    <property type="match status" value="1"/>
</dbReference>
<dbReference type="CDD" id="cd01805">
    <property type="entry name" value="Ubl_Rad23"/>
    <property type="match status" value="1"/>
</dbReference>
<dbReference type="Pfam" id="PF00240">
    <property type="entry name" value="ubiquitin"/>
    <property type="match status" value="1"/>
</dbReference>
<dbReference type="FunFam" id="3.10.20.90:FF:000254">
    <property type="entry name" value="UV excision repair protein Rad23"/>
    <property type="match status" value="1"/>
</dbReference>
<dbReference type="GO" id="GO:0031593">
    <property type="term" value="F:polyubiquitin modification-dependent protein binding"/>
    <property type="evidence" value="ECO:0007669"/>
    <property type="project" value="UniProtKB-UniRule"/>
</dbReference>
<dbReference type="PROSITE" id="PS50053">
    <property type="entry name" value="UBIQUITIN_2"/>
    <property type="match status" value="1"/>
</dbReference>
<feature type="region of interest" description="Disordered" evidence="2">
    <location>
        <begin position="77"/>
        <end position="177"/>
    </location>
</feature>
<accession>A0A6G1S8H4</accession>
<feature type="region of interest" description="Disordered" evidence="2">
    <location>
        <begin position="234"/>
        <end position="272"/>
    </location>
</feature>
<dbReference type="Pfam" id="PF00627">
    <property type="entry name" value="UBA"/>
    <property type="match status" value="1"/>
</dbReference>
<dbReference type="Gene3D" id="1.10.10.540">
    <property type="entry name" value="XPC-binding domain"/>
    <property type="match status" value="1"/>
</dbReference>
<gene>
    <name evidence="5" type="primary">RAD23A</name>
    <name evidence="5" type="ORF">g.10637</name>
</gene>
<dbReference type="Gene3D" id="3.10.20.90">
    <property type="entry name" value="Phosphatidylinositol 3-kinase Catalytic Subunit, Chain A, domain 1"/>
    <property type="match status" value="1"/>
</dbReference>
<comment type="function">
    <text evidence="1">Multiubiquitin chain receptor involved in modulation of proteasomal degradation. Involved in nucleotide excision repair.</text>
</comment>
<evidence type="ECO:0000313" key="5">
    <source>
        <dbReference type="EMBL" id="MDE46252.1"/>
    </source>
</evidence>
<dbReference type="InterPro" id="IPR036353">
    <property type="entry name" value="XPC-bd_sf"/>
</dbReference>
<dbReference type="SMART" id="SM00165">
    <property type="entry name" value="UBA"/>
    <property type="match status" value="1"/>
</dbReference>
<dbReference type="AlphaFoldDB" id="A0A6G1S8H4"/>
<feature type="compositionally biased region" description="Low complexity" evidence="2">
    <location>
        <begin position="247"/>
        <end position="259"/>
    </location>
</feature>
<feature type="compositionally biased region" description="Low complexity" evidence="2">
    <location>
        <begin position="115"/>
        <end position="159"/>
    </location>
</feature>
<dbReference type="GO" id="GO:0003684">
    <property type="term" value="F:damaged DNA binding"/>
    <property type="evidence" value="ECO:0007669"/>
    <property type="project" value="UniProtKB-UniRule"/>
</dbReference>
<keyword evidence="1" id="KW-0227">DNA damage</keyword>
<comment type="similarity">
    <text evidence="1">Belongs to the RAD23 family.</text>
</comment>
<feature type="compositionally biased region" description="Polar residues" evidence="2">
    <location>
        <begin position="160"/>
        <end position="177"/>
    </location>
</feature>
<keyword evidence="1" id="KW-0234">DNA repair</keyword>
<dbReference type="PROSITE" id="PS50030">
    <property type="entry name" value="UBA"/>
    <property type="match status" value="1"/>
</dbReference>
<dbReference type="GO" id="GO:0006289">
    <property type="term" value="P:nucleotide-excision repair"/>
    <property type="evidence" value="ECO:0007669"/>
    <property type="project" value="UniProtKB-UniRule"/>
</dbReference>
<dbReference type="SUPFAM" id="SSF101238">
    <property type="entry name" value="XPC-binding domain"/>
    <property type="match status" value="1"/>
</dbReference>
<dbReference type="GO" id="GO:0005829">
    <property type="term" value="C:cytosol"/>
    <property type="evidence" value="ECO:0007669"/>
    <property type="project" value="TreeGrafter"/>
</dbReference>
<keyword evidence="1" id="KW-0963">Cytoplasm</keyword>
<dbReference type="InterPro" id="IPR000626">
    <property type="entry name" value="Ubiquitin-like_dom"/>
</dbReference>
<dbReference type="SUPFAM" id="SSF46934">
    <property type="entry name" value="UBA-like"/>
    <property type="match status" value="1"/>
</dbReference>
<dbReference type="Gene3D" id="1.10.8.10">
    <property type="entry name" value="DNA helicase RuvA subunit, C-terminal domain"/>
    <property type="match status" value="1"/>
</dbReference>
<name>A0A6G1S8H4_9ACAR</name>
<evidence type="ECO:0000259" key="4">
    <source>
        <dbReference type="PROSITE" id="PS50053"/>
    </source>
</evidence>
<comment type="subcellular location">
    <subcellularLocation>
        <location evidence="1">Nucleus</location>
    </subcellularLocation>
    <subcellularLocation>
        <location evidence="1">Cytoplasm</location>
    </subcellularLocation>
</comment>
<dbReference type="FunFam" id="1.10.8.10:FF:000002">
    <property type="entry name" value="UV excision repair protein RAD23 homolog"/>
    <property type="match status" value="1"/>
</dbReference>
<protein>
    <recommendedName>
        <fullName evidence="1">UV excision repair protein RAD23</fullName>
    </recommendedName>
</protein>
<keyword evidence="1" id="KW-0539">Nucleus</keyword>
<dbReference type="Pfam" id="PF09280">
    <property type="entry name" value="XPC-binding"/>
    <property type="match status" value="1"/>
</dbReference>
<feature type="domain" description="Ubiquitin-like" evidence="4">
    <location>
        <begin position="1"/>
        <end position="78"/>
    </location>
</feature>
<evidence type="ECO:0000256" key="1">
    <source>
        <dbReference type="RuleBase" id="RU367049"/>
    </source>
</evidence>
<dbReference type="InterPro" id="IPR009060">
    <property type="entry name" value="UBA-like_sf"/>
</dbReference>
<dbReference type="CDD" id="cd14281">
    <property type="entry name" value="UBA2_Rad23_like"/>
    <property type="match status" value="1"/>
</dbReference>
<dbReference type="GO" id="GO:0005654">
    <property type="term" value="C:nucleoplasm"/>
    <property type="evidence" value="ECO:0007669"/>
    <property type="project" value="TreeGrafter"/>
</dbReference>
<evidence type="ECO:0000256" key="2">
    <source>
        <dbReference type="SAM" id="MobiDB-lite"/>
    </source>
</evidence>
<reference evidence="5" key="1">
    <citation type="submission" date="2018-10" db="EMBL/GenBank/DDBJ databases">
        <title>Transcriptome assembly of Aceria tosichella (Wheat curl mite) Type 2.</title>
        <authorList>
            <person name="Scully E.D."/>
            <person name="Geib S.M."/>
            <person name="Palmer N.A."/>
            <person name="Gupta A.K."/>
            <person name="Sarath G."/>
            <person name="Tatineni S."/>
        </authorList>
    </citation>
    <scope>NUCLEOTIDE SEQUENCE</scope>
    <source>
        <strain evidence="5">LincolnNE</strain>
    </source>
</reference>
<dbReference type="EMBL" id="GGYP01001481">
    <property type="protein sequence ID" value="MDE46252.1"/>
    <property type="molecule type" value="Transcribed_RNA"/>
</dbReference>
<organism evidence="5">
    <name type="scientific">Aceria tosichella</name>
    <name type="common">wheat curl mite</name>
    <dbReference type="NCBI Taxonomy" id="561515"/>
    <lineage>
        <taxon>Eukaryota</taxon>
        <taxon>Metazoa</taxon>
        <taxon>Ecdysozoa</taxon>
        <taxon>Arthropoda</taxon>
        <taxon>Chelicerata</taxon>
        <taxon>Arachnida</taxon>
        <taxon>Acari</taxon>
        <taxon>Acariformes</taxon>
        <taxon>Trombidiformes</taxon>
        <taxon>Prostigmata</taxon>
        <taxon>Eupodina</taxon>
        <taxon>Eriophyoidea</taxon>
        <taxon>Eriophyidae</taxon>
        <taxon>Eriophyinae</taxon>
        <taxon>Aceriini</taxon>
        <taxon>Aceria</taxon>
    </lineage>
</organism>
<dbReference type="GO" id="GO:0043161">
    <property type="term" value="P:proteasome-mediated ubiquitin-dependent protein catabolic process"/>
    <property type="evidence" value="ECO:0007669"/>
    <property type="project" value="UniProtKB-UniRule"/>
</dbReference>
<dbReference type="GO" id="GO:0043130">
    <property type="term" value="F:ubiquitin binding"/>
    <property type="evidence" value="ECO:0007669"/>
    <property type="project" value="UniProtKB-UniRule"/>
</dbReference>
<dbReference type="InterPro" id="IPR015360">
    <property type="entry name" value="XPC-bd"/>
</dbReference>
<sequence length="325" mass="35367">MKLTIKTLQNSTFKVDIEPDRTVKELKETIEKEQGKDYPSSSQKLIYNGKILADENKLAEYEFDEKKFVVLMITRPPPLPKPAATNEQIASSNKQKKDDKPKNSMAAPPPPPPTTTAAATTTTTTRQPQTASSSTVSSTPTSVTPATTTTASSPATQQPVSSARSTNFTDASGSPMNDTQARLATLMRQAQFRQMQDLIQQSPHLLSSTIESLAASDPEMYNFISENPDVFVNALNHPPMADTRSNQQSGGAQRTSSQGRSGGAQQSGGQPPVVDQLLVNVSEHDKEAIERLKELGFSEYLAVQAYMACDKDEQLAANLLFQMDQ</sequence>
<dbReference type="PANTHER" id="PTHR10621:SF0">
    <property type="entry name" value="UV EXCISION REPAIR PROTEIN RAD23"/>
    <property type="match status" value="1"/>
</dbReference>
<dbReference type="PANTHER" id="PTHR10621">
    <property type="entry name" value="UV EXCISION REPAIR PROTEIN RAD23"/>
    <property type="match status" value="1"/>
</dbReference>
<dbReference type="PRINTS" id="PR01839">
    <property type="entry name" value="RAD23PROTEIN"/>
</dbReference>
<feature type="domain" description="UBA" evidence="3">
    <location>
        <begin position="283"/>
        <end position="323"/>
    </location>
</feature>
<proteinExistence type="inferred from homology"/>
<dbReference type="InterPro" id="IPR015940">
    <property type="entry name" value="UBA"/>
</dbReference>
<dbReference type="GO" id="GO:0070628">
    <property type="term" value="F:proteasome binding"/>
    <property type="evidence" value="ECO:0007669"/>
    <property type="project" value="TreeGrafter"/>
</dbReference>
<evidence type="ECO:0000259" key="3">
    <source>
        <dbReference type="PROSITE" id="PS50030"/>
    </source>
</evidence>
<dbReference type="SMART" id="SM00213">
    <property type="entry name" value="UBQ"/>
    <property type="match status" value="1"/>
</dbReference>
<dbReference type="InterPro" id="IPR004806">
    <property type="entry name" value="Rad23"/>
</dbReference>